<dbReference type="GO" id="GO:0016491">
    <property type="term" value="F:oxidoreductase activity"/>
    <property type="evidence" value="ECO:0007669"/>
    <property type="project" value="UniProtKB-KW"/>
</dbReference>
<dbReference type="AlphaFoldDB" id="A0AA96RDY8"/>
<dbReference type="PANTHER" id="PTHR43498">
    <property type="entry name" value="FERREDOXIN:COB-COM HETERODISULFIDE REDUCTASE SUBUNIT A"/>
    <property type="match status" value="1"/>
</dbReference>
<keyword evidence="7" id="KW-1185">Reference proteome</keyword>
<dbReference type="EMBL" id="CP130318">
    <property type="protein sequence ID" value="WNQ09628.1"/>
    <property type="molecule type" value="Genomic_DNA"/>
</dbReference>
<dbReference type="RefSeq" id="WP_315603400.1">
    <property type="nucleotide sequence ID" value="NZ_CP130318.1"/>
</dbReference>
<proteinExistence type="predicted"/>
<dbReference type="SUPFAM" id="SSF51905">
    <property type="entry name" value="FAD/NAD(P)-binding domain"/>
    <property type="match status" value="1"/>
</dbReference>
<dbReference type="KEGG" id="paun:MJA45_18580"/>
<evidence type="ECO:0000313" key="7">
    <source>
        <dbReference type="Proteomes" id="UP001305702"/>
    </source>
</evidence>
<dbReference type="InterPro" id="IPR036188">
    <property type="entry name" value="FAD/NAD-bd_sf"/>
</dbReference>
<protein>
    <submittedName>
        <fullName evidence="6">FAD-dependent oxidoreductase</fullName>
    </submittedName>
</protein>
<dbReference type="GO" id="GO:0051539">
    <property type="term" value="F:4 iron, 4 sulfur cluster binding"/>
    <property type="evidence" value="ECO:0007669"/>
    <property type="project" value="UniProtKB-KW"/>
</dbReference>
<reference evidence="6 7" key="1">
    <citation type="submission" date="2022-02" db="EMBL/GenBank/DDBJ databases">
        <title>Paenibacillus sp. MBLB1776 Whole Genome Shotgun Sequencing.</title>
        <authorList>
            <person name="Hwang C.Y."/>
            <person name="Cho E.-S."/>
            <person name="Seo M.-J."/>
        </authorList>
    </citation>
    <scope>NUCLEOTIDE SEQUENCE [LARGE SCALE GENOMIC DNA]</scope>
    <source>
        <strain evidence="6 7">MBLB1776</strain>
    </source>
</reference>
<dbReference type="PANTHER" id="PTHR43498:SF1">
    <property type="entry name" value="COB--COM HETERODISULFIDE REDUCTASE IRON-SULFUR SUBUNIT A"/>
    <property type="match status" value="1"/>
</dbReference>
<evidence type="ECO:0000256" key="2">
    <source>
        <dbReference type="ARBA" id="ARBA00022723"/>
    </source>
</evidence>
<gene>
    <name evidence="6" type="ORF">MJA45_18580</name>
</gene>
<evidence type="ECO:0000256" key="1">
    <source>
        <dbReference type="ARBA" id="ARBA00022485"/>
    </source>
</evidence>
<accession>A0AA96RDY8</accession>
<organism evidence="6 7">
    <name type="scientific">Paenibacillus aurantius</name>
    <dbReference type="NCBI Taxonomy" id="2918900"/>
    <lineage>
        <taxon>Bacteria</taxon>
        <taxon>Bacillati</taxon>
        <taxon>Bacillota</taxon>
        <taxon>Bacilli</taxon>
        <taxon>Bacillales</taxon>
        <taxon>Paenibacillaceae</taxon>
        <taxon>Paenibacillus</taxon>
    </lineage>
</organism>
<dbReference type="InterPro" id="IPR039650">
    <property type="entry name" value="HdrA-like"/>
</dbReference>
<evidence type="ECO:0000256" key="3">
    <source>
        <dbReference type="ARBA" id="ARBA00023002"/>
    </source>
</evidence>
<evidence type="ECO:0000256" key="4">
    <source>
        <dbReference type="ARBA" id="ARBA00023004"/>
    </source>
</evidence>
<keyword evidence="5" id="KW-0411">Iron-sulfur</keyword>
<evidence type="ECO:0000256" key="5">
    <source>
        <dbReference type="ARBA" id="ARBA00023014"/>
    </source>
</evidence>
<name>A0AA96RDY8_9BACL</name>
<dbReference type="Proteomes" id="UP001305702">
    <property type="component" value="Chromosome"/>
</dbReference>
<evidence type="ECO:0000313" key="6">
    <source>
        <dbReference type="EMBL" id="WNQ09628.1"/>
    </source>
</evidence>
<keyword evidence="4" id="KW-0408">Iron</keyword>
<keyword evidence="1" id="KW-0004">4Fe-4S</keyword>
<dbReference type="Pfam" id="PF12831">
    <property type="entry name" value="FAD_oxidored"/>
    <property type="match status" value="1"/>
</dbReference>
<keyword evidence="2" id="KW-0479">Metal-binding</keyword>
<dbReference type="GO" id="GO:0046872">
    <property type="term" value="F:metal ion binding"/>
    <property type="evidence" value="ECO:0007669"/>
    <property type="project" value="UniProtKB-KW"/>
</dbReference>
<dbReference type="Gene3D" id="3.50.50.60">
    <property type="entry name" value="FAD/NAD(P)-binding domain"/>
    <property type="match status" value="1"/>
</dbReference>
<keyword evidence="3" id="KW-0560">Oxidoreductase</keyword>
<sequence>MVSLLLLFTACKEKLEVVDNTNLDPNNPDIVVIGSEIEGIYLARAAKDEGLSIVVLDPRDLSGGQLIQGEMHYLDEAIADGGRSLLQGRVKELFDRYKKGDIRKAGEFSDYYKTLIEGIPVETAITITTLDIKRDAKTSNKTLHSISYRTKEGEEKKITAKYWVENTDFSAITSRLGISRIPGIETVFNETGKTKDYMAASMMMKFRNVDWDKFKREINRLSKDDITKKYGGESTVTDKFTWGFGNVGGSYKASSKEVFLRGLNTINQRDGEVLINALLLYNVDPAREESIRNAIELGKRETERILPHLRKELPGWENAEVNGFPNYLYIRDFDRYETEYILQASDQMSGKMFWDNVSIAGYPIDLQGTMDHPWGERKGDPDQYGIPLRAFIPKGYTNIITAGKNIGASAVAYGSARIQPNTSLAAEVIGIILARMDDGQQLTEVTEKNMKEFHDYINKKYGITLRGAEGKNKIKYMSEEQIRQLNEGRLTLH</sequence>